<dbReference type="RefSeq" id="WP_169207343.1">
    <property type="nucleotide sequence ID" value="NZ_CP059560.1"/>
</dbReference>
<sequence>MAAYRTGELTLFALQDDASVSPFLSAMKLDTAIARGRTQLDALLTGREPGAS</sequence>
<proteinExistence type="predicted"/>
<name>A0ABX1MQC0_9RHOO</name>
<dbReference type="Proteomes" id="UP000652074">
    <property type="component" value="Unassembled WGS sequence"/>
</dbReference>
<protein>
    <submittedName>
        <fullName evidence="1">Uncharacterized protein</fullName>
    </submittedName>
</protein>
<evidence type="ECO:0000313" key="2">
    <source>
        <dbReference type="Proteomes" id="UP000652074"/>
    </source>
</evidence>
<dbReference type="EMBL" id="WTVR01000033">
    <property type="protein sequence ID" value="NMF89988.1"/>
    <property type="molecule type" value="Genomic_DNA"/>
</dbReference>
<gene>
    <name evidence="1" type="ORF">GPA26_16090</name>
</gene>
<keyword evidence="2" id="KW-1185">Reference proteome</keyword>
<comment type="caution">
    <text evidence="1">The sequence shown here is derived from an EMBL/GenBank/DDBJ whole genome shotgun (WGS) entry which is preliminary data.</text>
</comment>
<reference evidence="1 2" key="1">
    <citation type="submission" date="2019-12" db="EMBL/GenBank/DDBJ databases">
        <title>Comparative genomics gives insights into the taxonomy of the Azoarcus-Aromatoleum group and reveals separate origins of nif in the plant-associated Azoarcus and non-plant-associated Aromatoleum sub-groups.</title>
        <authorList>
            <person name="Lafos M."/>
            <person name="Maluk M."/>
            <person name="Batista M."/>
            <person name="Junghare M."/>
            <person name="Carmona M."/>
            <person name="Faoro H."/>
            <person name="Cruz L.M."/>
            <person name="Battistoni F."/>
            <person name="De Souza E."/>
            <person name="Pedrosa F."/>
            <person name="Chen W.-M."/>
            <person name="Poole P.S."/>
            <person name="Dixon R.A."/>
            <person name="James E.K."/>
        </authorList>
    </citation>
    <scope>NUCLEOTIDE SEQUENCE [LARGE SCALE GENOMIC DNA]</scope>
    <source>
        <strain evidence="1 2">ToN1</strain>
    </source>
</reference>
<organism evidence="1 2">
    <name type="scientific">Aromatoleum petrolei</name>
    <dbReference type="NCBI Taxonomy" id="76116"/>
    <lineage>
        <taxon>Bacteria</taxon>
        <taxon>Pseudomonadati</taxon>
        <taxon>Pseudomonadota</taxon>
        <taxon>Betaproteobacteria</taxon>
        <taxon>Rhodocyclales</taxon>
        <taxon>Rhodocyclaceae</taxon>
        <taxon>Aromatoleum</taxon>
    </lineage>
</organism>
<evidence type="ECO:0000313" key="1">
    <source>
        <dbReference type="EMBL" id="NMF89988.1"/>
    </source>
</evidence>
<accession>A0ABX1MQC0</accession>